<evidence type="ECO:0000313" key="3">
    <source>
        <dbReference type="Proteomes" id="UP001209878"/>
    </source>
</evidence>
<dbReference type="EMBL" id="JAODUO010000209">
    <property type="protein sequence ID" value="KAK2186217.1"/>
    <property type="molecule type" value="Genomic_DNA"/>
</dbReference>
<name>A0AAD9P151_RIDPI</name>
<gene>
    <name evidence="2" type="ORF">NP493_210g02001</name>
</gene>
<comment type="caution">
    <text evidence="2">The sequence shown here is derived from an EMBL/GenBank/DDBJ whole genome shotgun (WGS) entry which is preliminary data.</text>
</comment>
<sequence length="102" mass="11240">MRRSNVSTPCGSVTMLDQRVVLEVTTELTKLGSGGQLQRKGKLRSIGRSFGPTDSKHCFHTAGLISTAETSFNLYRELYSIGGIFIMKMLINVTLNAYGMYS</sequence>
<evidence type="ECO:0000313" key="2">
    <source>
        <dbReference type="EMBL" id="KAK2186217.1"/>
    </source>
</evidence>
<dbReference type="AlphaFoldDB" id="A0AAD9P151"/>
<accession>A0AAD9P151</accession>
<keyword evidence="3" id="KW-1185">Reference proteome</keyword>
<protein>
    <submittedName>
        <fullName evidence="2">Uncharacterized protein</fullName>
    </submittedName>
</protein>
<keyword evidence="1" id="KW-1133">Transmembrane helix</keyword>
<keyword evidence="1" id="KW-0812">Transmembrane</keyword>
<evidence type="ECO:0000256" key="1">
    <source>
        <dbReference type="SAM" id="Phobius"/>
    </source>
</evidence>
<reference evidence="2" key="1">
    <citation type="journal article" date="2023" name="Mol. Biol. Evol.">
        <title>Third-Generation Sequencing Reveals the Adaptive Role of the Epigenome in Three Deep-Sea Polychaetes.</title>
        <authorList>
            <person name="Perez M."/>
            <person name="Aroh O."/>
            <person name="Sun Y."/>
            <person name="Lan Y."/>
            <person name="Juniper S.K."/>
            <person name="Young C.R."/>
            <person name="Angers B."/>
            <person name="Qian P.Y."/>
        </authorList>
    </citation>
    <scope>NUCLEOTIDE SEQUENCE</scope>
    <source>
        <strain evidence="2">R07B-5</strain>
    </source>
</reference>
<organism evidence="2 3">
    <name type="scientific">Ridgeia piscesae</name>
    <name type="common">Tubeworm</name>
    <dbReference type="NCBI Taxonomy" id="27915"/>
    <lineage>
        <taxon>Eukaryota</taxon>
        <taxon>Metazoa</taxon>
        <taxon>Spiralia</taxon>
        <taxon>Lophotrochozoa</taxon>
        <taxon>Annelida</taxon>
        <taxon>Polychaeta</taxon>
        <taxon>Sedentaria</taxon>
        <taxon>Canalipalpata</taxon>
        <taxon>Sabellida</taxon>
        <taxon>Siboglinidae</taxon>
        <taxon>Ridgeia</taxon>
    </lineage>
</organism>
<keyword evidence="1" id="KW-0472">Membrane</keyword>
<dbReference type="Proteomes" id="UP001209878">
    <property type="component" value="Unassembled WGS sequence"/>
</dbReference>
<feature type="transmembrane region" description="Helical" evidence="1">
    <location>
        <begin position="78"/>
        <end position="101"/>
    </location>
</feature>
<proteinExistence type="predicted"/>